<feature type="region of interest" description="Disordered" evidence="6">
    <location>
        <begin position="405"/>
        <end position="440"/>
    </location>
</feature>
<dbReference type="OrthoDB" id="2162691at2759"/>
<dbReference type="PANTHER" id="PTHR23319">
    <property type="entry name" value="GRAM DOMAIN CONTAINING 1B, ISOFORM E"/>
    <property type="match status" value="1"/>
</dbReference>
<dbReference type="InterPro" id="IPR004182">
    <property type="entry name" value="GRAM"/>
</dbReference>
<dbReference type="GO" id="GO:0032366">
    <property type="term" value="P:intracellular sterol transport"/>
    <property type="evidence" value="ECO:0007669"/>
    <property type="project" value="TreeGrafter"/>
</dbReference>
<organism evidence="8 9">
    <name type="scientific">Ceratocystis fimbriata CBS 114723</name>
    <dbReference type="NCBI Taxonomy" id="1035309"/>
    <lineage>
        <taxon>Eukaryota</taxon>
        <taxon>Fungi</taxon>
        <taxon>Dikarya</taxon>
        <taxon>Ascomycota</taxon>
        <taxon>Pezizomycotina</taxon>
        <taxon>Sordariomycetes</taxon>
        <taxon>Hypocreomycetidae</taxon>
        <taxon>Microascales</taxon>
        <taxon>Ceratocystidaceae</taxon>
        <taxon>Ceratocystis</taxon>
    </lineage>
</organism>
<feature type="compositionally biased region" description="Basic and acidic residues" evidence="6">
    <location>
        <begin position="491"/>
        <end position="500"/>
    </location>
</feature>
<dbReference type="GO" id="GO:0005789">
    <property type="term" value="C:endoplasmic reticulum membrane"/>
    <property type="evidence" value="ECO:0007669"/>
    <property type="project" value="TreeGrafter"/>
</dbReference>
<evidence type="ECO:0000256" key="2">
    <source>
        <dbReference type="ARBA" id="ARBA00006582"/>
    </source>
</evidence>
<feature type="region of interest" description="Disordered" evidence="6">
    <location>
        <begin position="476"/>
        <end position="537"/>
    </location>
</feature>
<dbReference type="GO" id="GO:0120015">
    <property type="term" value="F:sterol transfer activity"/>
    <property type="evidence" value="ECO:0007669"/>
    <property type="project" value="TreeGrafter"/>
</dbReference>
<protein>
    <submittedName>
        <fullName evidence="8">Putative membrane protein C20F10.07</fullName>
    </submittedName>
</protein>
<feature type="compositionally biased region" description="Low complexity" evidence="6">
    <location>
        <begin position="416"/>
        <end position="433"/>
    </location>
</feature>
<evidence type="ECO:0000313" key="9">
    <source>
        <dbReference type="Proteomes" id="UP000222788"/>
    </source>
</evidence>
<feature type="compositionally biased region" description="Polar residues" evidence="6">
    <location>
        <begin position="107"/>
        <end position="121"/>
    </location>
</feature>
<feature type="compositionally biased region" description="Low complexity" evidence="6">
    <location>
        <begin position="1026"/>
        <end position="1038"/>
    </location>
</feature>
<comment type="subcellular location">
    <subcellularLocation>
        <location evidence="1">Membrane</location>
        <topology evidence="1">Single-pass membrane protein</topology>
    </subcellularLocation>
</comment>
<feature type="compositionally biased region" description="Polar residues" evidence="6">
    <location>
        <begin position="477"/>
        <end position="488"/>
    </location>
</feature>
<keyword evidence="3" id="KW-0812">Transmembrane</keyword>
<reference evidence="8 9" key="1">
    <citation type="journal article" date="2013" name="Fungal Biol.">
        <title>Analysis of microsatellite markers in the genome of the plant pathogen Ceratocystis fimbriata.</title>
        <authorList>
            <person name="Simpson M.C."/>
            <person name="Wilken P.M."/>
            <person name="Coetzee M.P."/>
            <person name="Wingfield M.J."/>
            <person name="Wingfield B.D."/>
        </authorList>
    </citation>
    <scope>NUCLEOTIDE SEQUENCE [LARGE SCALE GENOMIC DNA]</scope>
    <source>
        <strain evidence="8 9">CBS 114723</strain>
    </source>
</reference>
<keyword evidence="5" id="KW-0472">Membrane</keyword>
<feature type="region of interest" description="Disordered" evidence="6">
    <location>
        <begin position="731"/>
        <end position="824"/>
    </location>
</feature>
<feature type="domain" description="VASt" evidence="7">
    <location>
        <begin position="836"/>
        <end position="1007"/>
    </location>
</feature>
<dbReference type="Gene3D" id="2.30.29.30">
    <property type="entry name" value="Pleckstrin-homology domain (PH domain)/Phosphotyrosine-binding domain (PTB)"/>
    <property type="match status" value="1"/>
</dbReference>
<feature type="compositionally biased region" description="Polar residues" evidence="6">
    <location>
        <begin position="235"/>
        <end position="255"/>
    </location>
</feature>
<dbReference type="STRING" id="1035309.A0A2C5XI95"/>
<dbReference type="PROSITE" id="PS51778">
    <property type="entry name" value="VAST"/>
    <property type="match status" value="1"/>
</dbReference>
<evidence type="ECO:0000259" key="7">
    <source>
        <dbReference type="PROSITE" id="PS51778"/>
    </source>
</evidence>
<dbReference type="InterPro" id="IPR031968">
    <property type="entry name" value="VASt"/>
</dbReference>
<dbReference type="Proteomes" id="UP000222788">
    <property type="component" value="Unassembled WGS sequence"/>
</dbReference>
<feature type="compositionally biased region" description="Polar residues" evidence="6">
    <location>
        <begin position="405"/>
        <end position="415"/>
    </location>
</feature>
<feature type="compositionally biased region" description="Acidic residues" evidence="6">
    <location>
        <begin position="751"/>
        <end position="766"/>
    </location>
</feature>
<dbReference type="GO" id="GO:0032541">
    <property type="term" value="C:cortical endoplasmic reticulum"/>
    <property type="evidence" value="ECO:0007669"/>
    <property type="project" value="TreeGrafter"/>
</dbReference>
<evidence type="ECO:0000256" key="1">
    <source>
        <dbReference type="ARBA" id="ARBA00004167"/>
    </source>
</evidence>
<feature type="compositionally biased region" description="Polar residues" evidence="6">
    <location>
        <begin position="158"/>
        <end position="167"/>
    </location>
</feature>
<dbReference type="InterPro" id="IPR011993">
    <property type="entry name" value="PH-like_dom_sf"/>
</dbReference>
<dbReference type="EMBL" id="APWK03000003">
    <property type="protein sequence ID" value="PHH56075.1"/>
    <property type="molecule type" value="Genomic_DNA"/>
</dbReference>
<keyword evidence="4" id="KW-1133">Transmembrane helix</keyword>
<dbReference type="AlphaFoldDB" id="A0A2C5XI95"/>
<comment type="similarity">
    <text evidence="2">Belongs to the YSP2 family.</text>
</comment>
<sequence length="1215" mass="130411">MGASRQETELISPPSSSPIPPTSLSASRSLRLRQTSPSLSTPPKEDTRAGRFPVRVSRGRLRNSFSSEEKQKRFSSPLSPSTAQSVSPQDTDLDISVNSASNYTFSAYSTLRNQPSTSSLLSIARSRPESRDGSQPDPSYQISSHKSSTFPRIRRSDTTANGSSTRLALTKSPGSRRSPSPGGKLRGIFRVKRSNSSLVSSTSEPGDILPESHDSSKVPAASSLALVQEDDSPLYTAQDSSQRSLPTPINSQSSVTPPKTPPTGTKAPVFAIINTPPTPTKSQVPSSKSSIKSIFSSPSSTFLEPPSLDGPAVQPPPPPPIIRVSTSGILPGQRRLRSGSTGPSKLSKISRPPLSPTPESASNTPSNDTPESAPDIPVSSPGFLSSMLSAAQSAATSIGNSIVNTASTARGTKTRSLSLSTSNSVSEAASASTPQLELAPSPTIPTAMERKEPAVKTLGAGDLSLSQLGFNDPASMANASSINPSQMPNDIAHEPLRGRSESSPADPQHPAEMGADEHSRSTYEQTTSDASPNHSVYGDANVATAAGIHRSGSIRSALERHRKRGGSAATGNTIGAAIAAANHSSLPLHTPYSTSVPKLTGFAIASKKRNKDFHTLFKSVPDDDYLIEDYSCALQREILCQGRLYVSEGHLCFSSNILGWITTLVIRFDEIVAVEKRNTALIFKNGLMISTLQNRHIFASFTSRDATYDLIINIWKLGHHTLEITADKTEKTMDDPAVPLQHDDVRSGSEDGSDEEDDVYDEDDDNTYSTPESVTVANTSFPEADTEKTGTRKLSTTGGTGGTASDVPPAAAGNGQDFPGPATHGPTDCGDEANHYDRVVGDDVMPAPLGKVYDLLFGPASVNFIQKFIIENQRCTEYTAEDRKGLTSDNKTRTFTYIKPLNAPIGPKQTKCIVTETLDAIDLSKAVNVTVSTQTPDVPSGNVFTVKTHYCLSWAENNQTRIQVNCTVEWSGKSWIKSPIEKGANDGQVQYCNDLFGAIRLAISTRPRAGTNSGVATKSKKKARKSNAAESSPIVPAVAPAPPPTNWGPLEPARFLLEPVVDIAKPFLAGNLVYGLLAGLMIATWFGFGSQPTTHSTGVYNSGAHAYMGFPTYPDRIVAYEEMWRREESQLWDWLEERVQLGRMMGDPSATSSGTTPGMRRKPTESRTVEDRLREEKMDELQIKEAIAVTQRKLDLLKEAMEKRIAAKERMGESI</sequence>
<evidence type="ECO:0000256" key="3">
    <source>
        <dbReference type="ARBA" id="ARBA00022692"/>
    </source>
</evidence>
<gene>
    <name evidence="8" type="ORF">CFIMG_003476RA</name>
</gene>
<feature type="compositionally biased region" description="Low complexity" evidence="6">
    <location>
        <begin position="172"/>
        <end position="183"/>
    </location>
</feature>
<dbReference type="GO" id="GO:0005886">
    <property type="term" value="C:plasma membrane"/>
    <property type="evidence" value="ECO:0007669"/>
    <property type="project" value="TreeGrafter"/>
</dbReference>
<feature type="region of interest" description="Disordered" evidence="6">
    <location>
        <begin position="1"/>
        <end position="94"/>
    </location>
</feature>
<reference evidence="8 9" key="2">
    <citation type="journal article" date="2013" name="IMA Fungus">
        <title>IMA Genome-F 1: Ceratocystis fimbriata: Draft nuclear genome sequence for the plant pathogen, Ceratocystis fimbriata.</title>
        <authorList>
            <person name="Wilken P.M."/>
            <person name="Steenkamp E.T."/>
            <person name="Wingfield M.J."/>
            <person name="de Beer Z.W."/>
            <person name="Wingfield B.D."/>
        </authorList>
    </citation>
    <scope>NUCLEOTIDE SEQUENCE [LARGE SCALE GENOMIC DNA]</scope>
    <source>
        <strain evidence="8 9">CBS 114723</strain>
    </source>
</reference>
<dbReference type="GO" id="GO:0005739">
    <property type="term" value="C:mitochondrion"/>
    <property type="evidence" value="ECO:0007669"/>
    <property type="project" value="TreeGrafter"/>
</dbReference>
<feature type="compositionally biased region" description="Polar residues" evidence="6">
    <location>
        <begin position="767"/>
        <end position="781"/>
    </location>
</feature>
<accession>A0A2C5XI95</accession>
<evidence type="ECO:0000313" key="8">
    <source>
        <dbReference type="EMBL" id="PHH56075.1"/>
    </source>
</evidence>
<feature type="compositionally biased region" description="Polar residues" evidence="6">
    <location>
        <begin position="357"/>
        <end position="370"/>
    </location>
</feature>
<feature type="compositionally biased region" description="Polar residues" evidence="6">
    <location>
        <begin position="194"/>
        <end position="204"/>
    </location>
</feature>
<evidence type="ECO:0000256" key="6">
    <source>
        <dbReference type="SAM" id="MobiDB-lite"/>
    </source>
</evidence>
<feature type="region of interest" description="Disordered" evidence="6">
    <location>
        <begin position="107"/>
        <end position="383"/>
    </location>
</feature>
<dbReference type="GO" id="GO:0032934">
    <property type="term" value="F:sterol binding"/>
    <property type="evidence" value="ECO:0007669"/>
    <property type="project" value="TreeGrafter"/>
</dbReference>
<evidence type="ECO:0000256" key="4">
    <source>
        <dbReference type="ARBA" id="ARBA00022989"/>
    </source>
</evidence>
<feature type="compositionally biased region" description="Polar residues" evidence="6">
    <location>
        <begin position="136"/>
        <end position="150"/>
    </location>
</feature>
<dbReference type="InterPro" id="IPR051482">
    <property type="entry name" value="Cholesterol_transport"/>
</dbReference>
<dbReference type="Pfam" id="PF16016">
    <property type="entry name" value="VASt"/>
    <property type="match status" value="1"/>
</dbReference>
<dbReference type="CDD" id="cd13220">
    <property type="entry name" value="PH-GRAM_GRAMDC"/>
    <property type="match status" value="1"/>
</dbReference>
<feature type="region of interest" description="Disordered" evidence="6">
    <location>
        <begin position="1009"/>
        <end position="1040"/>
    </location>
</feature>
<feature type="compositionally biased region" description="Polar residues" evidence="6">
    <location>
        <begin position="522"/>
        <end position="534"/>
    </location>
</feature>
<name>A0A2C5XI95_9PEZI</name>
<dbReference type="PANTHER" id="PTHR23319:SF4">
    <property type="entry name" value="GRAM DOMAIN CONTAINING 1B, ISOFORM E"/>
    <property type="match status" value="1"/>
</dbReference>
<dbReference type="GO" id="GO:0140268">
    <property type="term" value="C:endoplasmic reticulum-plasma membrane contact site"/>
    <property type="evidence" value="ECO:0007669"/>
    <property type="project" value="TreeGrafter"/>
</dbReference>
<proteinExistence type="inferred from homology"/>
<dbReference type="Pfam" id="PF02893">
    <property type="entry name" value="GRAM"/>
    <property type="match status" value="1"/>
</dbReference>
<evidence type="ECO:0000256" key="5">
    <source>
        <dbReference type="ARBA" id="ARBA00023136"/>
    </source>
</evidence>
<feature type="compositionally biased region" description="Low complexity" evidence="6">
    <location>
        <begin position="22"/>
        <end position="33"/>
    </location>
</feature>
<feature type="compositionally biased region" description="Low complexity" evidence="6">
    <location>
        <begin position="280"/>
        <end position="301"/>
    </location>
</feature>
<dbReference type="SMART" id="SM00568">
    <property type="entry name" value="GRAM"/>
    <property type="match status" value="1"/>
</dbReference>
<feature type="compositionally biased region" description="Polar residues" evidence="6">
    <location>
        <begin position="74"/>
        <end position="94"/>
    </location>
</feature>
<comment type="caution">
    <text evidence="8">The sequence shown here is derived from an EMBL/GenBank/DDBJ whole genome shotgun (WGS) entry which is preliminary data.</text>
</comment>
<feature type="region of interest" description="Disordered" evidence="6">
    <location>
        <begin position="1145"/>
        <end position="1170"/>
    </location>
</feature>
<keyword evidence="9" id="KW-1185">Reference proteome</keyword>